<feature type="signal peptide" evidence="1">
    <location>
        <begin position="1"/>
        <end position="22"/>
    </location>
</feature>
<evidence type="ECO:0000313" key="2">
    <source>
        <dbReference type="EMBL" id="RRQ51481.1"/>
    </source>
</evidence>
<reference evidence="2 3" key="1">
    <citation type="submission" date="2018-12" db="EMBL/GenBank/DDBJ databases">
        <authorList>
            <person name="Kim S.-J."/>
            <person name="Jung G.-Y."/>
        </authorList>
    </citation>
    <scope>NUCLEOTIDE SEQUENCE [LARGE SCALE GENOMIC DNA]</scope>
    <source>
        <strain evidence="2 3">03SU3-P</strain>
    </source>
</reference>
<name>A0A3R8Q7P3_9SPHN</name>
<gene>
    <name evidence="2" type="ORF">D7D48_00830</name>
</gene>
<dbReference type="AlphaFoldDB" id="A0A3R8Q7P3"/>
<keyword evidence="3" id="KW-1185">Reference proteome</keyword>
<organism evidence="2 3">
    <name type="scientific">Sphingorhabdus wooponensis</name>
    <dbReference type="NCBI Taxonomy" id="940136"/>
    <lineage>
        <taxon>Bacteria</taxon>
        <taxon>Pseudomonadati</taxon>
        <taxon>Pseudomonadota</taxon>
        <taxon>Alphaproteobacteria</taxon>
        <taxon>Sphingomonadales</taxon>
        <taxon>Sphingomonadaceae</taxon>
        <taxon>Sphingorhabdus</taxon>
    </lineage>
</organism>
<evidence type="ECO:0000313" key="3">
    <source>
        <dbReference type="Proteomes" id="UP000268553"/>
    </source>
</evidence>
<feature type="chain" id="PRO_5018551643" evidence="1">
    <location>
        <begin position="23"/>
        <end position="87"/>
    </location>
</feature>
<dbReference type="EMBL" id="RWJI01000001">
    <property type="protein sequence ID" value="RRQ51481.1"/>
    <property type="molecule type" value="Genomic_DNA"/>
</dbReference>
<proteinExistence type="predicted"/>
<dbReference type="OrthoDB" id="7585142at2"/>
<accession>A0A3R8Q7P3</accession>
<keyword evidence="1" id="KW-0732">Signal</keyword>
<protein>
    <submittedName>
        <fullName evidence="2">Uncharacterized protein</fullName>
    </submittedName>
</protein>
<dbReference type="Proteomes" id="UP000268553">
    <property type="component" value="Unassembled WGS sequence"/>
</dbReference>
<comment type="caution">
    <text evidence="2">The sequence shown here is derived from an EMBL/GenBank/DDBJ whole genome shotgun (WGS) entry which is preliminary data.</text>
</comment>
<dbReference type="RefSeq" id="WP_125229495.1">
    <property type="nucleotide sequence ID" value="NZ_RWJI01000001.1"/>
</dbReference>
<evidence type="ECO:0000256" key="1">
    <source>
        <dbReference type="SAM" id="SignalP"/>
    </source>
</evidence>
<sequence length="87" mass="9287">MKNRLIAIGISVAAVTAAPAFGQAPSNEAAAKTEKKICKSFLNTGSRLNKTKICKTEAEWAEDRDENAKLLREKRGSQGGPQLGNEG</sequence>